<dbReference type="SUPFAM" id="SSF51735">
    <property type="entry name" value="NAD(P)-binding Rossmann-fold domains"/>
    <property type="match status" value="1"/>
</dbReference>
<evidence type="ECO:0000256" key="1">
    <source>
        <dbReference type="ARBA" id="ARBA00001947"/>
    </source>
</evidence>
<reference evidence="7 8" key="1">
    <citation type="submission" date="2018-11" db="EMBL/GenBank/DDBJ databases">
        <title>Arenibacter aquaticus sp.nov., a marine bacterium isolated from surface seawater in the South China Sea.</title>
        <authorList>
            <person name="Guo J."/>
            <person name="Sun J."/>
        </authorList>
    </citation>
    <scope>NUCLEOTIDE SEQUENCE [LARGE SCALE GENOMIC DNA]</scope>
    <source>
        <strain evidence="7 8">GUO666</strain>
    </source>
</reference>
<evidence type="ECO:0000313" key="7">
    <source>
        <dbReference type="EMBL" id="RTE53335.1"/>
    </source>
</evidence>
<evidence type="ECO:0000256" key="4">
    <source>
        <dbReference type="ARBA" id="ARBA00022833"/>
    </source>
</evidence>
<dbReference type="PANTHER" id="PTHR42940">
    <property type="entry name" value="ALCOHOL DEHYDROGENASE 1-RELATED"/>
    <property type="match status" value="1"/>
</dbReference>
<dbReference type="Gene3D" id="3.40.50.720">
    <property type="entry name" value="NAD(P)-binding Rossmann-like Domain"/>
    <property type="match status" value="1"/>
</dbReference>
<dbReference type="GO" id="GO:0046872">
    <property type="term" value="F:metal ion binding"/>
    <property type="evidence" value="ECO:0007669"/>
    <property type="project" value="UniProtKB-KW"/>
</dbReference>
<dbReference type="CDD" id="cd08298">
    <property type="entry name" value="CAD2"/>
    <property type="match status" value="1"/>
</dbReference>
<dbReference type="InterPro" id="IPR013154">
    <property type="entry name" value="ADH-like_N"/>
</dbReference>
<keyword evidence="8" id="KW-1185">Reference proteome</keyword>
<dbReference type="Proteomes" id="UP000267585">
    <property type="component" value="Unassembled WGS sequence"/>
</dbReference>
<dbReference type="SUPFAM" id="SSF50129">
    <property type="entry name" value="GroES-like"/>
    <property type="match status" value="1"/>
</dbReference>
<evidence type="ECO:0000313" key="8">
    <source>
        <dbReference type="Proteomes" id="UP000267585"/>
    </source>
</evidence>
<evidence type="ECO:0000256" key="3">
    <source>
        <dbReference type="ARBA" id="ARBA00022723"/>
    </source>
</evidence>
<dbReference type="Gene3D" id="3.90.180.10">
    <property type="entry name" value="Medium-chain alcohol dehydrogenases, catalytic domain"/>
    <property type="match status" value="1"/>
</dbReference>
<sequence>MKAMILNGISNLKVNKFPLDLVDIPMPIPIYGEVRIKVLVCGVCHTELDEIEGRLAPIAFPVVPGHQVVGIVDKLGPGTCKFKKGDRVGVAWIHSACGRCTFCLEGRENLCDHFKATGKDANGGYAEYMTVGEKYAHSIPDFFSDIRAAPLLCAGAIGYRAVQLANIKDGDRVGLTGFGASAHLVLKLLGYTYPKTRIFVFARKKEEQAFARELGAVWAGDTANSSPEKLDSIIDTTPAWKPVVEALANLKKGGRLVINAIRKEEMDKNYLQKLNYQDHLWMEKEIKSVANLTAKDIEDFLVLAAKASIEPKVAVYPLEEANTALLDLKERHIKGAKVLKIHR</sequence>
<gene>
    <name evidence="7" type="ORF">EHW67_09910</name>
</gene>
<proteinExistence type="inferred from homology"/>
<comment type="cofactor">
    <cofactor evidence="1">
        <name>Zn(2+)</name>
        <dbReference type="ChEBI" id="CHEBI:29105"/>
    </cofactor>
</comment>
<dbReference type="EMBL" id="RQPJ01000005">
    <property type="protein sequence ID" value="RTE53335.1"/>
    <property type="molecule type" value="Genomic_DNA"/>
</dbReference>
<keyword evidence="5" id="KW-0560">Oxidoreductase</keyword>
<accession>A0A3S0C6V6</accession>
<keyword evidence="4" id="KW-0862">Zinc</keyword>
<dbReference type="Pfam" id="PF08240">
    <property type="entry name" value="ADH_N"/>
    <property type="match status" value="1"/>
</dbReference>
<evidence type="ECO:0000256" key="5">
    <source>
        <dbReference type="ARBA" id="ARBA00023002"/>
    </source>
</evidence>
<dbReference type="InterPro" id="IPR036291">
    <property type="entry name" value="NAD(P)-bd_dom_sf"/>
</dbReference>
<dbReference type="InterPro" id="IPR011032">
    <property type="entry name" value="GroES-like_sf"/>
</dbReference>
<evidence type="ECO:0000256" key="2">
    <source>
        <dbReference type="ARBA" id="ARBA00008072"/>
    </source>
</evidence>
<dbReference type="PANTHER" id="PTHR42940:SF8">
    <property type="entry name" value="VACUOLAR PROTEIN SORTING-ASSOCIATED PROTEIN 11"/>
    <property type="match status" value="1"/>
</dbReference>
<feature type="domain" description="Alcohol dehydrogenase-like N-terminal" evidence="6">
    <location>
        <begin position="32"/>
        <end position="141"/>
    </location>
</feature>
<evidence type="ECO:0000259" key="6">
    <source>
        <dbReference type="Pfam" id="PF08240"/>
    </source>
</evidence>
<organism evidence="7 8">
    <name type="scientific">Arenibacter aquaticus</name>
    <dbReference type="NCBI Taxonomy" id="2489054"/>
    <lineage>
        <taxon>Bacteria</taxon>
        <taxon>Pseudomonadati</taxon>
        <taxon>Bacteroidota</taxon>
        <taxon>Flavobacteriia</taxon>
        <taxon>Flavobacteriales</taxon>
        <taxon>Flavobacteriaceae</taxon>
        <taxon>Arenibacter</taxon>
    </lineage>
</organism>
<comment type="caution">
    <text evidence="7">The sequence shown here is derived from an EMBL/GenBank/DDBJ whole genome shotgun (WGS) entry which is preliminary data.</text>
</comment>
<protein>
    <submittedName>
        <fullName evidence="7">Alcohol dehydrogenase</fullName>
    </submittedName>
</protein>
<dbReference type="GO" id="GO:0005737">
    <property type="term" value="C:cytoplasm"/>
    <property type="evidence" value="ECO:0007669"/>
    <property type="project" value="TreeGrafter"/>
</dbReference>
<dbReference type="OrthoDB" id="9806940at2"/>
<dbReference type="RefSeq" id="WP_126162231.1">
    <property type="nucleotide sequence ID" value="NZ_RQPJ01000005.1"/>
</dbReference>
<comment type="similarity">
    <text evidence="2">Belongs to the zinc-containing alcohol dehydrogenase family.</text>
</comment>
<dbReference type="AlphaFoldDB" id="A0A3S0C6V6"/>
<dbReference type="GO" id="GO:0004022">
    <property type="term" value="F:alcohol dehydrogenase (NAD+) activity"/>
    <property type="evidence" value="ECO:0007669"/>
    <property type="project" value="TreeGrafter"/>
</dbReference>
<name>A0A3S0C6V6_9FLAO</name>
<dbReference type="InterPro" id="IPR014187">
    <property type="entry name" value="ADH_Zn_typ-2"/>
</dbReference>
<keyword evidence="3" id="KW-0479">Metal-binding</keyword>